<dbReference type="EMBL" id="MFFB01000007">
    <property type="protein sequence ID" value="OGE94779.1"/>
    <property type="molecule type" value="Genomic_DNA"/>
</dbReference>
<evidence type="ECO:0000256" key="2">
    <source>
        <dbReference type="ARBA" id="ARBA00023235"/>
    </source>
</evidence>
<dbReference type="InterPro" id="IPR011060">
    <property type="entry name" value="RibuloseP-bd_barrel"/>
</dbReference>
<organism evidence="3 4">
    <name type="scientific">Candidatus Doudnabacteria bacterium RIFCSPLOWO2_01_FULL_44_21</name>
    <dbReference type="NCBI Taxonomy" id="1817841"/>
    <lineage>
        <taxon>Bacteria</taxon>
        <taxon>Candidatus Doudnaibacteriota</taxon>
    </lineage>
</organism>
<dbReference type="InterPro" id="IPR000056">
    <property type="entry name" value="Ribul_P_3_epim-like"/>
</dbReference>
<keyword evidence="2" id="KW-0413">Isomerase</keyword>
<dbReference type="GO" id="GO:0016857">
    <property type="term" value="F:racemase and epimerase activity, acting on carbohydrates and derivatives"/>
    <property type="evidence" value="ECO:0007669"/>
    <property type="project" value="InterPro"/>
</dbReference>
<gene>
    <name evidence="3" type="ORF">A3B10_03230</name>
</gene>
<dbReference type="AlphaFoldDB" id="A0A1F5PXY5"/>
<evidence type="ECO:0000313" key="3">
    <source>
        <dbReference type="EMBL" id="OGE94779.1"/>
    </source>
</evidence>
<dbReference type="Gene3D" id="3.20.20.70">
    <property type="entry name" value="Aldolase class I"/>
    <property type="match status" value="1"/>
</dbReference>
<accession>A0A1F5PXY5</accession>
<dbReference type="STRING" id="1817841.A3B10_03230"/>
<proteinExistence type="predicted"/>
<dbReference type="Proteomes" id="UP000177281">
    <property type="component" value="Unassembled WGS sequence"/>
</dbReference>
<dbReference type="Pfam" id="PF00834">
    <property type="entry name" value="Ribul_P_3_epim"/>
    <property type="match status" value="1"/>
</dbReference>
<dbReference type="PANTHER" id="PTHR11749">
    <property type="entry name" value="RIBULOSE-5-PHOSPHATE-3-EPIMERASE"/>
    <property type="match status" value="1"/>
</dbReference>
<dbReference type="SUPFAM" id="SSF51366">
    <property type="entry name" value="Ribulose-phoshate binding barrel"/>
    <property type="match status" value="1"/>
</dbReference>
<name>A0A1F5PXY5_9BACT</name>
<evidence type="ECO:0008006" key="5">
    <source>
        <dbReference type="Google" id="ProtNLM"/>
    </source>
</evidence>
<sequence>MTEISPAILTNDIEDFRKRYAEMLALTQHFSKLHIDFVDGIFLPNKTLMPKDLKLLRTTPVLLIAHFMTVNPQNYFIDARDAGFKWVLFHYEAFNTDDEVRETIAFAEKLSLQPGLVLNPEMPLRRIAKFLPIIGVVQLMGINPGAQGRTFIPETLDKIRELRSLSPSVIICVDGGVRVGIARKCAKAGANILVAGSAILQSEDEAMAIESLKLDVED</sequence>
<comment type="caution">
    <text evidence="3">The sequence shown here is derived from an EMBL/GenBank/DDBJ whole genome shotgun (WGS) entry which is preliminary data.</text>
</comment>
<keyword evidence="1" id="KW-0479">Metal-binding</keyword>
<evidence type="ECO:0000256" key="1">
    <source>
        <dbReference type="ARBA" id="ARBA00022723"/>
    </source>
</evidence>
<dbReference type="GO" id="GO:0046872">
    <property type="term" value="F:metal ion binding"/>
    <property type="evidence" value="ECO:0007669"/>
    <property type="project" value="UniProtKB-KW"/>
</dbReference>
<dbReference type="GO" id="GO:0005975">
    <property type="term" value="P:carbohydrate metabolic process"/>
    <property type="evidence" value="ECO:0007669"/>
    <property type="project" value="InterPro"/>
</dbReference>
<reference evidence="3 4" key="1">
    <citation type="journal article" date="2016" name="Nat. Commun.">
        <title>Thousands of microbial genomes shed light on interconnected biogeochemical processes in an aquifer system.</title>
        <authorList>
            <person name="Anantharaman K."/>
            <person name="Brown C.T."/>
            <person name="Hug L.A."/>
            <person name="Sharon I."/>
            <person name="Castelle C.J."/>
            <person name="Probst A.J."/>
            <person name="Thomas B.C."/>
            <person name="Singh A."/>
            <person name="Wilkins M.J."/>
            <person name="Karaoz U."/>
            <person name="Brodie E.L."/>
            <person name="Williams K.H."/>
            <person name="Hubbard S.S."/>
            <person name="Banfield J.F."/>
        </authorList>
    </citation>
    <scope>NUCLEOTIDE SEQUENCE [LARGE SCALE GENOMIC DNA]</scope>
</reference>
<dbReference type="InterPro" id="IPR013785">
    <property type="entry name" value="Aldolase_TIM"/>
</dbReference>
<evidence type="ECO:0000313" key="4">
    <source>
        <dbReference type="Proteomes" id="UP000177281"/>
    </source>
</evidence>
<protein>
    <recommendedName>
        <fullName evidence="5">Ribulose-phosphate 3-epimerase</fullName>
    </recommendedName>
</protein>